<reference evidence="1 2" key="1">
    <citation type="journal article" name="Sci. Rep.">
        <title>Genome-scale phylogenetic analyses confirm Olpidium as the closest living zoosporic fungus to the non-flagellated, terrestrial fungi.</title>
        <authorList>
            <person name="Chang Y."/>
            <person name="Rochon D."/>
            <person name="Sekimoto S."/>
            <person name="Wang Y."/>
            <person name="Chovatia M."/>
            <person name="Sandor L."/>
            <person name="Salamov A."/>
            <person name="Grigoriev I.V."/>
            <person name="Stajich J.E."/>
            <person name="Spatafora J.W."/>
        </authorList>
    </citation>
    <scope>NUCLEOTIDE SEQUENCE [LARGE SCALE GENOMIC DNA]</scope>
    <source>
        <strain evidence="1">S191</strain>
    </source>
</reference>
<keyword evidence="2" id="KW-1185">Reference proteome</keyword>
<sequence>MQSANTASFANPVFFASPFACKPTEKLTNGDAASGVLVAQGRAQLGLKLDSTRCARTPLFQLERQLELVFLTSR</sequence>
<name>A0A8H7ZXS1_9FUNG</name>
<accession>A0A8H7ZXS1</accession>
<comment type="caution">
    <text evidence="1">The sequence shown here is derived from an EMBL/GenBank/DDBJ whole genome shotgun (WGS) entry which is preliminary data.</text>
</comment>
<proteinExistence type="predicted"/>
<dbReference type="AlphaFoldDB" id="A0A8H7ZXS1"/>
<gene>
    <name evidence="1" type="ORF">BJ554DRAFT_6706</name>
</gene>
<evidence type="ECO:0000313" key="2">
    <source>
        <dbReference type="Proteomes" id="UP000673691"/>
    </source>
</evidence>
<organism evidence="1 2">
    <name type="scientific">Olpidium bornovanus</name>
    <dbReference type="NCBI Taxonomy" id="278681"/>
    <lineage>
        <taxon>Eukaryota</taxon>
        <taxon>Fungi</taxon>
        <taxon>Fungi incertae sedis</taxon>
        <taxon>Olpidiomycota</taxon>
        <taxon>Olpidiomycotina</taxon>
        <taxon>Olpidiomycetes</taxon>
        <taxon>Olpidiales</taxon>
        <taxon>Olpidiaceae</taxon>
        <taxon>Olpidium</taxon>
    </lineage>
</organism>
<dbReference type="Proteomes" id="UP000673691">
    <property type="component" value="Unassembled WGS sequence"/>
</dbReference>
<protein>
    <submittedName>
        <fullName evidence="1">Uncharacterized protein</fullName>
    </submittedName>
</protein>
<evidence type="ECO:0000313" key="1">
    <source>
        <dbReference type="EMBL" id="KAG5461147.1"/>
    </source>
</evidence>
<dbReference type="EMBL" id="JAEFCI010004123">
    <property type="protein sequence ID" value="KAG5461147.1"/>
    <property type="molecule type" value="Genomic_DNA"/>
</dbReference>